<evidence type="ECO:0000256" key="10">
    <source>
        <dbReference type="ARBA" id="ARBA00046486"/>
    </source>
</evidence>
<evidence type="ECO:0000256" key="8">
    <source>
        <dbReference type="ARBA" id="ARBA00022759"/>
    </source>
</evidence>
<evidence type="ECO:0000256" key="6">
    <source>
        <dbReference type="ARBA" id="ARBA00022694"/>
    </source>
</evidence>
<evidence type="ECO:0000313" key="12">
    <source>
        <dbReference type="Proteomes" id="UP001642520"/>
    </source>
</evidence>
<dbReference type="InterPro" id="IPR016848">
    <property type="entry name" value="RNase_P/MRP_Rpp29-subunit"/>
</dbReference>
<dbReference type="Proteomes" id="UP001642520">
    <property type="component" value="Unassembled WGS sequence"/>
</dbReference>
<dbReference type="InterPro" id="IPR002730">
    <property type="entry name" value="Rpp29/RNP1"/>
</dbReference>
<dbReference type="InterPro" id="IPR023538">
    <property type="entry name" value="RNP1"/>
</dbReference>
<comment type="similarity">
    <text evidence="3">Belongs to the eukaryotic/archaeal RNase P protein component 1 family.</text>
</comment>
<evidence type="ECO:0000256" key="5">
    <source>
        <dbReference type="ARBA" id="ARBA00022490"/>
    </source>
</evidence>
<dbReference type="EMBL" id="CAXAJV020001299">
    <property type="protein sequence ID" value="CAL7948873.1"/>
    <property type="molecule type" value="Genomic_DNA"/>
</dbReference>
<organism evidence="11 12">
    <name type="scientific">Xylocopa violacea</name>
    <name type="common">Violet carpenter bee</name>
    <name type="synonym">Apis violacea</name>
    <dbReference type="NCBI Taxonomy" id="135666"/>
    <lineage>
        <taxon>Eukaryota</taxon>
        <taxon>Metazoa</taxon>
        <taxon>Ecdysozoa</taxon>
        <taxon>Arthropoda</taxon>
        <taxon>Hexapoda</taxon>
        <taxon>Insecta</taxon>
        <taxon>Pterygota</taxon>
        <taxon>Neoptera</taxon>
        <taxon>Endopterygota</taxon>
        <taxon>Hymenoptera</taxon>
        <taxon>Apocrita</taxon>
        <taxon>Aculeata</taxon>
        <taxon>Apoidea</taxon>
        <taxon>Anthophila</taxon>
        <taxon>Apidae</taxon>
        <taxon>Xylocopa</taxon>
        <taxon>Xylocopa</taxon>
    </lineage>
</organism>
<dbReference type="PANTHER" id="PTHR13348:SF0">
    <property type="entry name" value="RIBONUCLEASE P PROTEIN SUBUNIT P29"/>
    <property type="match status" value="1"/>
</dbReference>
<dbReference type="SMART" id="SM00538">
    <property type="entry name" value="POP4"/>
    <property type="match status" value="1"/>
</dbReference>
<keyword evidence="5" id="KW-0963">Cytoplasm</keyword>
<comment type="function">
    <text evidence="1">Component of ribonuclease P, a ribonucleoprotein complex that generates mature tRNA molecules by cleaving their 5'-ends.</text>
</comment>
<sequence>MTETNQSICLTLPKSITKQISTCENSEQYIINFLQNALPSTDSRAIADELRKSLLLIKHKSKRSKKERCPGKLLSSRKRMQLGLRKINYNSNMKYTDLLPLNQLWLNYMQQVFGTKYFTNIPRDPTDPNWESMNQQLVKADFHGAKISVIGSKCPGLIGLSGIVIQDTKNTFKICGKDNIIRTIPKDVVIMNIYLNDITFEFFGKDLSVRPTERTIKKFKWGRVYEL</sequence>
<protein>
    <recommendedName>
        <fullName evidence="4">Ribonuclease P protein subunit p29</fullName>
    </recommendedName>
</protein>
<name>A0ABP1PAP0_XYLVO</name>
<evidence type="ECO:0000256" key="3">
    <source>
        <dbReference type="ARBA" id="ARBA00006181"/>
    </source>
</evidence>
<keyword evidence="9" id="KW-0378">Hydrolase</keyword>
<keyword evidence="12" id="KW-1185">Reference proteome</keyword>
<evidence type="ECO:0000256" key="1">
    <source>
        <dbReference type="ARBA" id="ARBA00002435"/>
    </source>
</evidence>
<dbReference type="SUPFAM" id="SSF101744">
    <property type="entry name" value="Rof/RNase P subunit-like"/>
    <property type="match status" value="1"/>
</dbReference>
<evidence type="ECO:0000256" key="2">
    <source>
        <dbReference type="ARBA" id="ARBA00004123"/>
    </source>
</evidence>
<dbReference type="HAMAP" id="MF_00754">
    <property type="entry name" value="RNase_P_1"/>
    <property type="match status" value="1"/>
</dbReference>
<keyword evidence="7" id="KW-0540">Nuclease</keyword>
<dbReference type="InterPro" id="IPR023534">
    <property type="entry name" value="Rof/RNase_P-like"/>
</dbReference>
<gene>
    <name evidence="11" type="ORF">XYLVIOL_LOCUS9121</name>
</gene>
<dbReference type="Gene3D" id="2.30.30.210">
    <property type="entry name" value="Ribonuclease P/MRP, subunit p29"/>
    <property type="match status" value="1"/>
</dbReference>
<evidence type="ECO:0000313" key="11">
    <source>
        <dbReference type="EMBL" id="CAL7948873.1"/>
    </source>
</evidence>
<dbReference type="InterPro" id="IPR036980">
    <property type="entry name" value="RNase_P/MRP_Rpp29_sf"/>
</dbReference>
<keyword evidence="6" id="KW-0819">tRNA processing</keyword>
<dbReference type="Pfam" id="PF01868">
    <property type="entry name" value="RNase_P-MRP_p29"/>
    <property type="match status" value="1"/>
</dbReference>
<comment type="subunit">
    <text evidence="10">Component of nuclear RNase P and RNase MRP ribonucleoproteins. RNase P consists of a catalytic RNA moiety and 10 different protein chains; POP1, POP4, POP5, POP7, RPP14, RPP21, RPP25, RPP30, RPP38 and RPP40. Within the RNase P complex, POP1, POP7 and RPP25 form the 'finger' subcomplex, POP5, RPP14, RPP40 and homodimeric RPP30 form the 'palm' subcomplex, and RPP21, POP4 and RPP38 form the 'wrist' subcomplex. All subunits of the RNase P complex interact with the catalytic RNA. Several subunits of RNase P are also part of the RNase MRP complex. RNase MRP consists of a catalytic RNA moiety and about 8 protein subunits; POP1, POP7, RPP25, RPP30, RPP38, RPP40 and possibly also POP4 and POP5.</text>
</comment>
<dbReference type="PANTHER" id="PTHR13348">
    <property type="entry name" value="RIBONUCLEASE P SUBUNIT P29"/>
    <property type="match status" value="1"/>
</dbReference>
<evidence type="ECO:0000256" key="9">
    <source>
        <dbReference type="ARBA" id="ARBA00022801"/>
    </source>
</evidence>
<evidence type="ECO:0000256" key="7">
    <source>
        <dbReference type="ARBA" id="ARBA00022722"/>
    </source>
</evidence>
<accession>A0ABP1PAP0</accession>
<reference evidence="11 12" key="1">
    <citation type="submission" date="2024-08" db="EMBL/GenBank/DDBJ databases">
        <authorList>
            <person name="Will J Nash"/>
            <person name="Angela Man"/>
            <person name="Seanna McTaggart"/>
            <person name="Kendall Baker"/>
            <person name="Tom Barker"/>
            <person name="Leah Catchpole"/>
            <person name="Alex Durrant"/>
            <person name="Karim Gharbi"/>
            <person name="Naomi Irish"/>
            <person name="Gemy Kaithakottil"/>
            <person name="Debby Ku"/>
            <person name="Aaliyah Providence"/>
            <person name="Felix Shaw"/>
            <person name="David Swarbreck"/>
            <person name="Chris Watkins"/>
            <person name="Ann M. McCartney"/>
            <person name="Giulio Formenti"/>
            <person name="Alice Mouton"/>
            <person name="Noel Vella"/>
            <person name="Bjorn M von Reumont"/>
            <person name="Adriana Vella"/>
            <person name="Wilfried Haerty"/>
        </authorList>
    </citation>
    <scope>NUCLEOTIDE SEQUENCE [LARGE SCALE GENOMIC DNA]</scope>
</reference>
<evidence type="ECO:0000256" key="4">
    <source>
        <dbReference type="ARBA" id="ARBA00016225"/>
    </source>
</evidence>
<comment type="subcellular location">
    <subcellularLocation>
        <location evidence="2">Nucleus</location>
    </subcellularLocation>
</comment>
<comment type="caution">
    <text evidence="11">The sequence shown here is derived from an EMBL/GenBank/DDBJ whole genome shotgun (WGS) entry which is preliminary data.</text>
</comment>
<proteinExistence type="inferred from homology"/>
<keyword evidence="8" id="KW-0255">Endonuclease</keyword>